<dbReference type="OrthoDB" id="8830751at2759"/>
<reference evidence="3 4" key="1">
    <citation type="submission" date="2014-11" db="EMBL/GenBank/DDBJ databases">
        <title>Genetic blueprint of the zoonotic pathogen Toxocara canis.</title>
        <authorList>
            <person name="Zhu X.-Q."/>
            <person name="Korhonen P.K."/>
            <person name="Cai H."/>
            <person name="Young N.D."/>
            <person name="Nejsum P."/>
            <person name="von Samson-Himmelstjerna G."/>
            <person name="Boag P.R."/>
            <person name="Tan P."/>
            <person name="Li Q."/>
            <person name="Min J."/>
            <person name="Yang Y."/>
            <person name="Wang X."/>
            <person name="Fang X."/>
            <person name="Hall R.S."/>
            <person name="Hofmann A."/>
            <person name="Sternberg P.W."/>
            <person name="Jex A.R."/>
            <person name="Gasser R.B."/>
        </authorList>
    </citation>
    <scope>NUCLEOTIDE SEQUENCE [LARGE SCALE GENOMIC DNA]</scope>
    <source>
        <strain evidence="3">PN_DK_2014</strain>
    </source>
</reference>
<keyword evidence="2" id="KW-0342">GTP-binding</keyword>
<keyword evidence="1" id="KW-0547">Nucleotide-binding</keyword>
<accession>A0A0B2UQ28</accession>
<dbReference type="OMA" id="HIGACAY"/>
<dbReference type="GO" id="GO:0003924">
    <property type="term" value="F:GTPase activity"/>
    <property type="evidence" value="ECO:0007669"/>
    <property type="project" value="InterPro"/>
</dbReference>
<organism evidence="3 4">
    <name type="scientific">Toxocara canis</name>
    <name type="common">Canine roundworm</name>
    <dbReference type="NCBI Taxonomy" id="6265"/>
    <lineage>
        <taxon>Eukaryota</taxon>
        <taxon>Metazoa</taxon>
        <taxon>Ecdysozoa</taxon>
        <taxon>Nematoda</taxon>
        <taxon>Chromadorea</taxon>
        <taxon>Rhabditida</taxon>
        <taxon>Spirurina</taxon>
        <taxon>Ascaridomorpha</taxon>
        <taxon>Ascaridoidea</taxon>
        <taxon>Toxocaridae</taxon>
        <taxon>Toxocara</taxon>
    </lineage>
</organism>
<gene>
    <name evidence="3" type="primary">rho-1</name>
    <name evidence="3" type="ORF">Tcan_02217</name>
</gene>
<dbReference type="GO" id="GO:0007264">
    <property type="term" value="P:small GTPase-mediated signal transduction"/>
    <property type="evidence" value="ECO:0007669"/>
    <property type="project" value="InterPro"/>
</dbReference>
<dbReference type="Gene3D" id="3.40.50.300">
    <property type="entry name" value="P-loop containing nucleotide triphosphate hydrolases"/>
    <property type="match status" value="1"/>
</dbReference>
<comment type="caution">
    <text evidence="3">The sequence shown here is derived from an EMBL/GenBank/DDBJ whole genome shotgun (WGS) entry which is preliminary data.</text>
</comment>
<keyword evidence="4" id="KW-1185">Reference proteome</keyword>
<dbReference type="STRING" id="6265.A0A0B2UQ28"/>
<dbReference type="PANTHER" id="PTHR24072">
    <property type="entry name" value="RHO FAMILY GTPASE"/>
    <property type="match status" value="1"/>
</dbReference>
<dbReference type="SMART" id="SM00174">
    <property type="entry name" value="RHO"/>
    <property type="match status" value="1"/>
</dbReference>
<dbReference type="Pfam" id="PF00071">
    <property type="entry name" value="Ras"/>
    <property type="match status" value="1"/>
</dbReference>
<evidence type="ECO:0000313" key="3">
    <source>
        <dbReference type="EMBL" id="KHN71498.1"/>
    </source>
</evidence>
<name>A0A0B2UQ28_TOXCA</name>
<sequence>MLLDATWNDEIRLGLCPEGVPIVLAATKIDIRNEPKTIEKLARELYADDQLSQFKLVSKKEGQALARQIGAYSFVECTSNDKTSVTEVFREALCAALERRNANENKQMADERASLLKKLRSKITCAVS</sequence>
<dbReference type="InterPro" id="IPR001806">
    <property type="entry name" value="Small_GTPase"/>
</dbReference>
<dbReference type="Proteomes" id="UP000031036">
    <property type="component" value="Unassembled WGS sequence"/>
</dbReference>
<dbReference type="InterPro" id="IPR003578">
    <property type="entry name" value="Small_GTPase_Rho"/>
</dbReference>
<dbReference type="AlphaFoldDB" id="A0A0B2UQ28"/>
<dbReference type="GO" id="GO:0005525">
    <property type="term" value="F:GTP binding"/>
    <property type="evidence" value="ECO:0007669"/>
    <property type="project" value="UniProtKB-KW"/>
</dbReference>
<evidence type="ECO:0000256" key="2">
    <source>
        <dbReference type="ARBA" id="ARBA00023134"/>
    </source>
</evidence>
<evidence type="ECO:0000256" key="1">
    <source>
        <dbReference type="ARBA" id="ARBA00022741"/>
    </source>
</evidence>
<dbReference type="InterPro" id="IPR027417">
    <property type="entry name" value="P-loop_NTPase"/>
</dbReference>
<evidence type="ECO:0000313" key="4">
    <source>
        <dbReference type="Proteomes" id="UP000031036"/>
    </source>
</evidence>
<protein>
    <submittedName>
        <fullName evidence="3">Ras-like GTP-binding protein rhoA</fullName>
    </submittedName>
</protein>
<proteinExistence type="predicted"/>
<dbReference type="SUPFAM" id="SSF52540">
    <property type="entry name" value="P-loop containing nucleoside triphosphate hydrolases"/>
    <property type="match status" value="1"/>
</dbReference>
<dbReference type="EMBL" id="JPKZ01022042">
    <property type="protein sequence ID" value="KHN71498.1"/>
    <property type="molecule type" value="Genomic_DNA"/>
</dbReference>